<comment type="catalytic activity">
    <reaction evidence="8">
        <text>(S)-acetoin + NAD(+) = diacetyl + NADH + H(+)</text>
        <dbReference type="Rhea" id="RHEA:27286"/>
        <dbReference type="ChEBI" id="CHEBI:15378"/>
        <dbReference type="ChEBI" id="CHEBI:15687"/>
        <dbReference type="ChEBI" id="CHEBI:16583"/>
        <dbReference type="ChEBI" id="CHEBI:57540"/>
        <dbReference type="ChEBI" id="CHEBI:57945"/>
        <dbReference type="EC" id="1.1.1.304"/>
    </reaction>
</comment>
<evidence type="ECO:0000313" key="11">
    <source>
        <dbReference type="Proteomes" id="UP000075418"/>
    </source>
</evidence>
<accession>A0A151A7N9</accession>
<dbReference type="EMBL" id="LUGM01000001">
    <property type="protein sequence ID" value="KYH15687.1"/>
    <property type="molecule type" value="Genomic_DNA"/>
</dbReference>
<dbReference type="AlphaFoldDB" id="A0A151A7N9"/>
<dbReference type="PANTHER" id="PTHR42879:SF2">
    <property type="entry name" value="3-OXOACYL-[ACYL-CARRIER-PROTEIN] REDUCTASE FABG"/>
    <property type="match status" value="1"/>
</dbReference>
<dbReference type="PRINTS" id="PR00080">
    <property type="entry name" value="SDRFAMILY"/>
</dbReference>
<dbReference type="CDD" id="cd05233">
    <property type="entry name" value="SDR_c"/>
    <property type="match status" value="1"/>
</dbReference>
<evidence type="ECO:0000256" key="4">
    <source>
        <dbReference type="ARBA" id="ARBA00016110"/>
    </source>
</evidence>
<dbReference type="GO" id="GO:0052588">
    <property type="term" value="F:diacetyl reductase ((S)-acetoin forming) (NAD+) activity"/>
    <property type="evidence" value="ECO:0007669"/>
    <property type="project" value="UniProtKB-EC"/>
</dbReference>
<protein>
    <recommendedName>
        <fullName evidence="4">Diacetyl reductase [(S)-acetoin forming]</fullName>
        <ecNumber evidence="3">1.1.1.304</ecNumber>
    </recommendedName>
    <alternativeName>
        <fullName evidence="6">Acetoin(diacetyl) reductase</fullName>
    </alternativeName>
    <alternativeName>
        <fullName evidence="7">Meso-2,3-butanediol dehydrogenase</fullName>
    </alternativeName>
</protein>
<keyword evidence="5" id="KW-0560">Oxidoreductase</keyword>
<dbReference type="PRINTS" id="PR00081">
    <property type="entry name" value="GDHRDH"/>
</dbReference>
<evidence type="ECO:0000256" key="8">
    <source>
        <dbReference type="ARBA" id="ARBA00047315"/>
    </source>
</evidence>
<evidence type="ECO:0000256" key="6">
    <source>
        <dbReference type="ARBA" id="ARBA00029989"/>
    </source>
</evidence>
<dbReference type="InterPro" id="IPR050259">
    <property type="entry name" value="SDR"/>
</dbReference>
<dbReference type="EC" id="1.1.1.304" evidence="3"/>
<comment type="caution">
    <text evidence="10">The sequence shown here is derived from an EMBL/GenBank/DDBJ whole genome shotgun (WGS) entry which is preliminary data.</text>
</comment>
<evidence type="ECO:0000256" key="3">
    <source>
        <dbReference type="ARBA" id="ARBA00012848"/>
    </source>
</evidence>
<organism evidence="10 11">
    <name type="scientific">Staphylococcus kloosii</name>
    <dbReference type="NCBI Taxonomy" id="29384"/>
    <lineage>
        <taxon>Bacteria</taxon>
        <taxon>Bacillati</taxon>
        <taxon>Bacillota</taxon>
        <taxon>Bacilli</taxon>
        <taxon>Bacillales</taxon>
        <taxon>Staphylococcaceae</taxon>
        <taxon>Staphylococcus</taxon>
    </lineage>
</organism>
<dbReference type="Gene3D" id="3.40.50.720">
    <property type="entry name" value="NAD(P)-binding Rossmann-like Domain"/>
    <property type="match status" value="1"/>
</dbReference>
<evidence type="ECO:0000256" key="2">
    <source>
        <dbReference type="ARBA" id="ARBA00006484"/>
    </source>
</evidence>
<dbReference type="InterPro" id="IPR002347">
    <property type="entry name" value="SDR_fam"/>
</dbReference>
<proteinExistence type="inferred from homology"/>
<dbReference type="SUPFAM" id="SSF51735">
    <property type="entry name" value="NAD(P)-binding Rossmann-fold domains"/>
    <property type="match status" value="1"/>
</dbReference>
<reference evidence="10 11" key="1">
    <citation type="submission" date="2016-02" db="EMBL/GenBank/DDBJ databases">
        <title>Draft genome sequence of hydrocarbon degrading Staphylococcus saprophyticus Strain CNV2, isolated from crude-oil contaminated soil from Noonmati Oil Refinery, Guwahati, Assam, India.</title>
        <authorList>
            <person name="Mukherjee A."/>
            <person name="Chettri B."/>
            <person name="Langpoklakpam J."/>
            <person name="Singh A.K."/>
            <person name="Chattopadhyay D.J."/>
        </authorList>
    </citation>
    <scope>NUCLEOTIDE SEQUENCE [LARGE SCALE GENOMIC DNA]</scope>
    <source>
        <strain evidence="10 11">CNV2</strain>
    </source>
</reference>
<sequence length="251" mass="27105">MMRNVIITGAAQGIGYAAAQAFDLEGDRVFIFDMNLDKAQEAANALNNGVAYEVNVTNEDNIKEAIDDIISQYGSIDVLVNNAGIQYISKVEDFPLEKWNQVINVIQTGTFLMTKHVLPSMKQQHQGRIITVSSAHGEMADPFKSAYVASKFAQIGFAKTVALETVDYGITSNAVLPGPVRTKLIENQLANLAEQDGITEQEAMEKNITGKMPMNRLLEPSEIADTIVFLASDKSSAITGETISVSGGSNA</sequence>
<evidence type="ECO:0000256" key="1">
    <source>
        <dbReference type="ARBA" id="ARBA00003200"/>
    </source>
</evidence>
<name>A0A151A7N9_9STAP</name>
<dbReference type="PANTHER" id="PTHR42879">
    <property type="entry name" value="3-OXOACYL-(ACYL-CARRIER-PROTEIN) REDUCTASE"/>
    <property type="match status" value="1"/>
</dbReference>
<dbReference type="FunFam" id="3.40.50.720:FF:000084">
    <property type="entry name" value="Short-chain dehydrogenase reductase"/>
    <property type="match status" value="1"/>
</dbReference>
<dbReference type="Proteomes" id="UP000075418">
    <property type="component" value="Unassembled WGS sequence"/>
</dbReference>
<evidence type="ECO:0000256" key="5">
    <source>
        <dbReference type="ARBA" id="ARBA00023002"/>
    </source>
</evidence>
<evidence type="ECO:0000313" key="10">
    <source>
        <dbReference type="EMBL" id="KYH15687.1"/>
    </source>
</evidence>
<dbReference type="EMBL" id="LUGM01000002">
    <property type="protein sequence ID" value="KYH14090.1"/>
    <property type="molecule type" value="Genomic_DNA"/>
</dbReference>
<dbReference type="InterPro" id="IPR036291">
    <property type="entry name" value="NAD(P)-bd_dom_sf"/>
</dbReference>
<dbReference type="NCBIfam" id="NF009093">
    <property type="entry name" value="PRK12429.1"/>
    <property type="match status" value="1"/>
</dbReference>
<evidence type="ECO:0000256" key="7">
    <source>
        <dbReference type="ARBA" id="ARBA00031758"/>
    </source>
</evidence>
<comment type="function">
    <text evidence="1">Catalyzes the irreversible reduction of 2,3-butanediol to (S)-acetoin in the presence of NADH.</text>
</comment>
<dbReference type="Pfam" id="PF13561">
    <property type="entry name" value="adh_short_C2"/>
    <property type="match status" value="1"/>
</dbReference>
<comment type="similarity">
    <text evidence="2">Belongs to the short-chain dehydrogenases/reductases (SDR) family.</text>
</comment>
<gene>
    <name evidence="9" type="ORF">A0131_04660</name>
    <name evidence="10" type="ORF">A0131_11510</name>
</gene>
<evidence type="ECO:0000313" key="9">
    <source>
        <dbReference type="EMBL" id="KYH14090.1"/>
    </source>
</evidence>
<dbReference type="GO" id="GO:0008206">
    <property type="term" value="P:bile acid metabolic process"/>
    <property type="evidence" value="ECO:0007669"/>
    <property type="project" value="UniProtKB-ARBA"/>
</dbReference>